<feature type="transmembrane region" description="Helical" evidence="6">
    <location>
        <begin position="409"/>
        <end position="436"/>
    </location>
</feature>
<feature type="transmembrane region" description="Helical" evidence="6">
    <location>
        <begin position="101"/>
        <end position="118"/>
    </location>
</feature>
<organism evidence="7 8">
    <name type="scientific">Cardiobacterium hominis</name>
    <dbReference type="NCBI Taxonomy" id="2718"/>
    <lineage>
        <taxon>Bacteria</taxon>
        <taxon>Pseudomonadati</taxon>
        <taxon>Pseudomonadota</taxon>
        <taxon>Gammaproteobacteria</taxon>
        <taxon>Cardiobacteriales</taxon>
        <taxon>Cardiobacteriaceae</taxon>
        <taxon>Cardiobacterium</taxon>
    </lineage>
</organism>
<dbReference type="GO" id="GO:0016020">
    <property type="term" value="C:membrane"/>
    <property type="evidence" value="ECO:0007669"/>
    <property type="project" value="UniProtKB-SubCell"/>
</dbReference>
<dbReference type="PANTHER" id="PTHR42826">
    <property type="entry name" value="DICARBOXYLATE TRANSPORTER 2.1, CHLOROPLASTIC"/>
    <property type="match status" value="1"/>
</dbReference>
<comment type="similarity">
    <text evidence="2">Belongs to the SLC13A/DASS transporter (TC 2.A.47) family. DIT1 subfamily.</text>
</comment>
<evidence type="ECO:0000313" key="8">
    <source>
        <dbReference type="Proteomes" id="UP000190837"/>
    </source>
</evidence>
<feature type="transmembrane region" description="Helical" evidence="6">
    <location>
        <begin position="55"/>
        <end position="73"/>
    </location>
</feature>
<feature type="transmembrane region" description="Helical" evidence="6">
    <location>
        <begin position="7"/>
        <end position="25"/>
    </location>
</feature>
<dbReference type="PIRSF" id="PIRSF002457">
    <property type="entry name" value="DASS"/>
    <property type="match status" value="1"/>
</dbReference>
<evidence type="ECO:0000256" key="3">
    <source>
        <dbReference type="ARBA" id="ARBA00022692"/>
    </source>
</evidence>
<keyword evidence="3 6" id="KW-0812">Transmembrane</keyword>
<dbReference type="RefSeq" id="WP_079541952.1">
    <property type="nucleotide sequence ID" value="NZ_FKLO01000076.1"/>
</dbReference>
<feature type="transmembrane region" description="Helical" evidence="6">
    <location>
        <begin position="236"/>
        <end position="262"/>
    </location>
</feature>
<dbReference type="GO" id="GO:0022857">
    <property type="term" value="F:transmembrane transporter activity"/>
    <property type="evidence" value="ECO:0007669"/>
    <property type="project" value="InterPro"/>
</dbReference>
<dbReference type="AlphaFoldDB" id="A0A1C3H6P0"/>
<feature type="transmembrane region" description="Helical" evidence="6">
    <location>
        <begin position="384"/>
        <end position="402"/>
    </location>
</feature>
<name>A0A1C3H6P0_9GAMM</name>
<accession>A0A1C3H6P0</accession>
<evidence type="ECO:0000256" key="6">
    <source>
        <dbReference type="SAM" id="Phobius"/>
    </source>
</evidence>
<sequence length="498" mass="52936">MSTKKAIHYLILIAIIATTYVFPAPEGLTNIGWHLAGIYIATIIAIILKAFPLPVILLAGVSLASIAIGIAPAEEWLDPKKNEMVKVALEEGEVLNGYKSGTTWLVFAAFAMSTAFVATGLGKRIAYLLIGAFGSTTLRLGYVNACLDLLISPAMPSVTARAGGIIFPIMNSVAVSLGSDPTTSPRKAGHYLLLNTYMVVKATGYLFLTAMAPNALALSLIAEVYKSKDIAINVGWMQWFLAASVPGLLCLFLTPLVVYVLYPPELKQLDNKAIAKKGLDELGPMTIREKTLLGLFVLAVLSWALGERIGIEEASTTAISVMTLLVVCGVVAWEDLLKNKGAWNTLIWYGGLLGISSVLAKAKFFAWLSQFLGEKLAFLGTEHGTLATVVVLFMSVAVRYLFASGGAYIAAMVPVFSAVGIVAGADPTLLALGLLFSNCYGGALTHYGSGPAPIIYGAGYTDIKSWWIVGAVFAFGNLLIHVTVGFAWWKALVGMGVL</sequence>
<feature type="transmembrane region" description="Helical" evidence="6">
    <location>
        <begin position="346"/>
        <end position="364"/>
    </location>
</feature>
<dbReference type="Pfam" id="PF00939">
    <property type="entry name" value="Na_sulph_symp"/>
    <property type="match status" value="1"/>
</dbReference>
<evidence type="ECO:0000256" key="5">
    <source>
        <dbReference type="ARBA" id="ARBA00023136"/>
    </source>
</evidence>
<evidence type="ECO:0000256" key="4">
    <source>
        <dbReference type="ARBA" id="ARBA00022989"/>
    </source>
</evidence>
<gene>
    <name evidence="7" type="ORF">CHUV0807_2258</name>
</gene>
<dbReference type="NCBIfam" id="TIGR00785">
    <property type="entry name" value="dass"/>
    <property type="match status" value="1"/>
</dbReference>
<keyword evidence="5 6" id="KW-0472">Membrane</keyword>
<proteinExistence type="inferred from homology"/>
<feature type="transmembrane region" description="Helical" evidence="6">
    <location>
        <begin position="317"/>
        <end position="334"/>
    </location>
</feature>
<feature type="transmembrane region" description="Helical" evidence="6">
    <location>
        <begin position="31"/>
        <end position="48"/>
    </location>
</feature>
<dbReference type="InterPro" id="IPR030676">
    <property type="entry name" value="CitT-rel"/>
</dbReference>
<protein>
    <submittedName>
        <fullName evidence="7">2-oxoglutarate/malate translocator</fullName>
    </submittedName>
</protein>
<dbReference type="InterPro" id="IPR001898">
    <property type="entry name" value="SLC13A/DASS"/>
</dbReference>
<evidence type="ECO:0000256" key="2">
    <source>
        <dbReference type="ARBA" id="ARBA00007349"/>
    </source>
</evidence>
<feature type="transmembrane region" description="Helical" evidence="6">
    <location>
        <begin position="191"/>
        <end position="216"/>
    </location>
</feature>
<dbReference type="EMBL" id="FKLO01000076">
    <property type="protein sequence ID" value="SAM70948.1"/>
    <property type="molecule type" value="Genomic_DNA"/>
</dbReference>
<evidence type="ECO:0000256" key="1">
    <source>
        <dbReference type="ARBA" id="ARBA00004141"/>
    </source>
</evidence>
<feature type="transmembrane region" description="Helical" evidence="6">
    <location>
        <begin position="292"/>
        <end position="311"/>
    </location>
</feature>
<evidence type="ECO:0000313" key="7">
    <source>
        <dbReference type="EMBL" id="SAM70948.1"/>
    </source>
</evidence>
<dbReference type="Proteomes" id="UP000190837">
    <property type="component" value="Unassembled WGS sequence"/>
</dbReference>
<reference evidence="8" key="1">
    <citation type="submission" date="2016-04" db="EMBL/GenBank/DDBJ databases">
        <authorList>
            <person name="Tagini F."/>
        </authorList>
    </citation>
    <scope>NUCLEOTIDE SEQUENCE [LARGE SCALE GENOMIC DNA]</scope>
    <source>
        <strain evidence="8">CHUV0807</strain>
    </source>
</reference>
<keyword evidence="4 6" id="KW-1133">Transmembrane helix</keyword>
<feature type="transmembrane region" description="Helical" evidence="6">
    <location>
        <begin position="466"/>
        <end position="489"/>
    </location>
</feature>
<comment type="subcellular location">
    <subcellularLocation>
        <location evidence="1">Membrane</location>
        <topology evidence="1">Multi-pass membrane protein</topology>
    </subcellularLocation>
</comment>